<dbReference type="Pfam" id="PF13539">
    <property type="entry name" value="Peptidase_M15_4"/>
    <property type="match status" value="1"/>
</dbReference>
<sequence length="112" mass="13071">MTLGQNQEKFTQDLVKLLNYLIDNGYAVRIGEVERTQAQQEIYIKEGKSRTSNSMHLKRCAADLHIFKNGEWLQSKAQLQSIGDYWESLDQSNKWGGNFKNFIDTPHFERQC</sequence>
<dbReference type="Proteomes" id="UP000011782">
    <property type="component" value="Unassembled WGS sequence"/>
</dbReference>
<dbReference type="RefSeq" id="WP_002953625.1">
    <property type="nucleotide sequence ID" value="NZ_AOTD01000245.1"/>
</dbReference>
<protein>
    <submittedName>
        <fullName evidence="2">L-alanyl-D-glutamate peptidase</fullName>
    </submittedName>
</protein>
<organism evidence="2 3">
    <name type="scientific">Campylobacter showae CC57C</name>
    <dbReference type="NCBI Taxonomy" id="1073353"/>
    <lineage>
        <taxon>Bacteria</taxon>
        <taxon>Pseudomonadati</taxon>
        <taxon>Campylobacterota</taxon>
        <taxon>Epsilonproteobacteria</taxon>
        <taxon>Campylobacterales</taxon>
        <taxon>Campylobacteraceae</taxon>
        <taxon>Campylobacter</taxon>
    </lineage>
</organism>
<comment type="caution">
    <text evidence="2">The sequence shown here is derived from an EMBL/GenBank/DDBJ whole genome shotgun (WGS) entry which is preliminary data.</text>
</comment>
<dbReference type="GO" id="GO:0008233">
    <property type="term" value="F:peptidase activity"/>
    <property type="evidence" value="ECO:0007669"/>
    <property type="project" value="InterPro"/>
</dbReference>
<accession>M3J8P4</accession>
<dbReference type="Gene3D" id="3.30.1380.10">
    <property type="match status" value="1"/>
</dbReference>
<feature type="domain" description="Peptidase M15C" evidence="1">
    <location>
        <begin position="49"/>
        <end position="109"/>
    </location>
</feature>
<reference evidence="2 3" key="1">
    <citation type="submission" date="2013-02" db="EMBL/GenBank/DDBJ databases">
        <title>Co-occurrence of anaerobic bacteria in colorectal carcinomas.</title>
        <authorList>
            <person name="Holt R.A."/>
            <person name="Warren R.L."/>
            <person name="Allen-Vercoe E."/>
            <person name="Pleasance S."/>
            <person name="Freeman D.J."/>
            <person name="Watson P."/>
            <person name="Moore R."/>
            <person name="Cochrane K."/>
        </authorList>
    </citation>
    <scope>NUCLEOTIDE SEQUENCE [LARGE SCALE GENOMIC DNA]</scope>
    <source>
        <strain evidence="2 3">CC57C</strain>
    </source>
</reference>
<name>M3J8P4_9BACT</name>
<dbReference type="SUPFAM" id="SSF55166">
    <property type="entry name" value="Hedgehog/DD-peptidase"/>
    <property type="match status" value="1"/>
</dbReference>
<dbReference type="OrthoDB" id="1242806at2"/>
<dbReference type="STRING" id="1073353.H740_10162"/>
<evidence type="ECO:0000313" key="3">
    <source>
        <dbReference type="Proteomes" id="UP000011782"/>
    </source>
</evidence>
<dbReference type="InterPro" id="IPR039561">
    <property type="entry name" value="Peptidase_M15C"/>
</dbReference>
<evidence type="ECO:0000259" key="1">
    <source>
        <dbReference type="Pfam" id="PF13539"/>
    </source>
</evidence>
<proteinExistence type="predicted"/>
<dbReference type="InterPro" id="IPR009045">
    <property type="entry name" value="Zn_M74/Hedgehog-like"/>
</dbReference>
<gene>
    <name evidence="2" type="ORF">H740_10162</name>
</gene>
<dbReference type="EMBL" id="AOTD01000245">
    <property type="protein sequence ID" value="EMG29748.1"/>
    <property type="molecule type" value="Genomic_DNA"/>
</dbReference>
<evidence type="ECO:0000313" key="2">
    <source>
        <dbReference type="EMBL" id="EMG29748.1"/>
    </source>
</evidence>
<dbReference type="PATRIC" id="fig|1073353.3.peg.2174"/>
<dbReference type="AlphaFoldDB" id="M3J8P4"/>